<organism evidence="2 3">
    <name type="scientific">Sinisalibacter lacisalsi</name>
    <dbReference type="NCBI Taxonomy" id="1526570"/>
    <lineage>
        <taxon>Bacteria</taxon>
        <taxon>Pseudomonadati</taxon>
        <taxon>Pseudomonadota</taxon>
        <taxon>Alphaproteobacteria</taxon>
        <taxon>Rhodobacterales</taxon>
        <taxon>Roseobacteraceae</taxon>
        <taxon>Sinisalibacter</taxon>
    </lineage>
</organism>
<dbReference type="InterPro" id="IPR029442">
    <property type="entry name" value="GyrI-like"/>
</dbReference>
<dbReference type="Pfam" id="PF06445">
    <property type="entry name" value="GyrI-like"/>
    <property type="match status" value="1"/>
</dbReference>
<protein>
    <recommendedName>
        <fullName evidence="1">AraC effector-binding domain-containing protein</fullName>
    </recommendedName>
</protein>
<dbReference type="InterPro" id="IPR050908">
    <property type="entry name" value="SmbC-like"/>
</dbReference>
<reference evidence="3" key="1">
    <citation type="journal article" date="2019" name="Int. J. Syst. Evol. Microbiol.">
        <title>The Global Catalogue of Microorganisms (GCM) 10K type strain sequencing project: providing services to taxonomists for standard genome sequencing and annotation.</title>
        <authorList>
            <consortium name="The Broad Institute Genomics Platform"/>
            <consortium name="The Broad Institute Genome Sequencing Center for Infectious Disease"/>
            <person name="Wu L."/>
            <person name="Ma J."/>
        </authorList>
    </citation>
    <scope>NUCLEOTIDE SEQUENCE [LARGE SCALE GENOMIC DNA]</scope>
    <source>
        <strain evidence="3">CGMCC 1.12922</strain>
    </source>
</reference>
<evidence type="ECO:0000259" key="1">
    <source>
        <dbReference type="SMART" id="SM00871"/>
    </source>
</evidence>
<dbReference type="Proteomes" id="UP000617355">
    <property type="component" value="Unassembled WGS sequence"/>
</dbReference>
<dbReference type="InterPro" id="IPR011256">
    <property type="entry name" value="Reg_factor_effector_dom_sf"/>
</dbReference>
<dbReference type="InterPro" id="IPR010499">
    <property type="entry name" value="AraC_E-bd"/>
</dbReference>
<dbReference type="SUPFAM" id="SSF55136">
    <property type="entry name" value="Probable bacterial effector-binding domain"/>
    <property type="match status" value="1"/>
</dbReference>
<dbReference type="RefSeq" id="WP_188527047.1">
    <property type="nucleotide sequence ID" value="NZ_BMGI01000002.1"/>
</dbReference>
<dbReference type="PANTHER" id="PTHR40055">
    <property type="entry name" value="TRANSCRIPTIONAL REGULATOR YGIV-RELATED"/>
    <property type="match status" value="1"/>
</dbReference>
<dbReference type="PANTHER" id="PTHR40055:SF1">
    <property type="entry name" value="TRANSCRIPTIONAL REGULATOR YGIV-RELATED"/>
    <property type="match status" value="1"/>
</dbReference>
<dbReference type="EMBL" id="BMGI01000002">
    <property type="protein sequence ID" value="GGD32220.1"/>
    <property type="molecule type" value="Genomic_DNA"/>
</dbReference>
<comment type="caution">
    <text evidence="2">The sequence shown here is derived from an EMBL/GenBank/DDBJ whole genome shotgun (WGS) entry which is preliminary data.</text>
</comment>
<dbReference type="Gene3D" id="3.20.80.10">
    <property type="entry name" value="Regulatory factor, effector binding domain"/>
    <property type="match status" value="1"/>
</dbReference>
<sequence length="156" mass="17030">MADFKLIDVDETPYLYVERSTTMDPGEISRAMGSAFGEVWAFMEKHGVPPGGGALSVYHDYAEGRMAFRAGFVVARADMAAADGTVKADATPAGRVLHFTHIGAYDGLRDAYDGMMRHMESEGLAYAPPTWEVYLNSPDEVHEDQLVTKCYQALAG</sequence>
<accession>A0ABQ1QNK8</accession>
<gene>
    <name evidence="2" type="ORF">GCM10011358_15370</name>
</gene>
<dbReference type="SMART" id="SM00871">
    <property type="entry name" value="AraC_E_bind"/>
    <property type="match status" value="1"/>
</dbReference>
<evidence type="ECO:0000313" key="2">
    <source>
        <dbReference type="EMBL" id="GGD32220.1"/>
    </source>
</evidence>
<name>A0ABQ1QNK8_9RHOB</name>
<evidence type="ECO:0000313" key="3">
    <source>
        <dbReference type="Proteomes" id="UP000617355"/>
    </source>
</evidence>
<keyword evidence="3" id="KW-1185">Reference proteome</keyword>
<proteinExistence type="predicted"/>
<feature type="domain" description="AraC effector-binding" evidence="1">
    <location>
        <begin position="2"/>
        <end position="155"/>
    </location>
</feature>